<dbReference type="OrthoDB" id="7066750at2"/>
<keyword evidence="5" id="KW-1185">Reference proteome</keyword>
<organism evidence="2 4">
    <name type="scientific">Oceanimonas baumannii</name>
    <dbReference type="NCBI Taxonomy" id="129578"/>
    <lineage>
        <taxon>Bacteria</taxon>
        <taxon>Pseudomonadati</taxon>
        <taxon>Pseudomonadota</taxon>
        <taxon>Gammaproteobacteria</taxon>
        <taxon>Aeromonadales</taxon>
        <taxon>Aeromonadaceae</taxon>
        <taxon>Oceanimonas</taxon>
    </lineage>
</organism>
<dbReference type="EMBL" id="SODO01000019">
    <property type="protein sequence ID" value="TDW55308.1"/>
    <property type="molecule type" value="Genomic_DNA"/>
</dbReference>
<name>A0A235C980_9GAMM</name>
<keyword evidence="1" id="KW-0472">Membrane</keyword>
<evidence type="ECO:0000313" key="3">
    <source>
        <dbReference type="EMBL" id="TDW55308.1"/>
    </source>
</evidence>
<dbReference type="Proteomes" id="UP000243640">
    <property type="component" value="Unassembled WGS sequence"/>
</dbReference>
<evidence type="ECO:0000313" key="2">
    <source>
        <dbReference type="EMBL" id="OYD21191.1"/>
    </source>
</evidence>
<evidence type="ECO:0000256" key="1">
    <source>
        <dbReference type="SAM" id="Phobius"/>
    </source>
</evidence>
<keyword evidence="1" id="KW-1133">Transmembrane helix</keyword>
<protein>
    <submittedName>
        <fullName evidence="2">Uncharacterized protein</fullName>
    </submittedName>
</protein>
<dbReference type="RefSeq" id="WP_094279654.1">
    <property type="nucleotide sequence ID" value="NZ_NQJF01000018.1"/>
</dbReference>
<evidence type="ECO:0000313" key="4">
    <source>
        <dbReference type="Proteomes" id="UP000243640"/>
    </source>
</evidence>
<sequence>MSAWQSLSPNVRKLVLTRKLRIVAVPLFLTALLMVYLGLSREFPVILSWALVATLALHGLCARHYLLIDKNKGILLHHLSSLYPIARSELPLDRIAGFCVTKTFLKRHGFSLIVMMDDGQRVVLLRNRALSEMEQYGKHLATFCQQPFQTEIL</sequence>
<feature type="transmembrane region" description="Helical" evidence="1">
    <location>
        <begin position="45"/>
        <end position="66"/>
    </location>
</feature>
<reference evidence="3 5" key="2">
    <citation type="submission" date="2019-03" db="EMBL/GenBank/DDBJ databases">
        <title>Genomic Encyclopedia of Archaeal and Bacterial Type Strains, Phase II (KMG-II): from individual species to whole genera.</title>
        <authorList>
            <person name="Goeker M."/>
        </authorList>
    </citation>
    <scope>NUCLEOTIDE SEQUENCE [LARGE SCALE GENOMIC DNA]</scope>
    <source>
        <strain evidence="3 5">DSM 15594</strain>
    </source>
</reference>
<dbReference type="Proteomes" id="UP000295058">
    <property type="component" value="Unassembled WGS sequence"/>
</dbReference>
<keyword evidence="1" id="KW-0812">Transmembrane</keyword>
<accession>A0A235C980</accession>
<comment type="caution">
    <text evidence="2">The sequence shown here is derived from an EMBL/GenBank/DDBJ whole genome shotgun (WGS) entry which is preliminary data.</text>
</comment>
<dbReference type="AlphaFoldDB" id="A0A235C980"/>
<reference evidence="2 4" key="1">
    <citation type="submission" date="2017-08" db="EMBL/GenBank/DDBJ databases">
        <title>Draft Genome Sequence of the Marine Bacterium Oceanimonas baumannii ATCC 700832.</title>
        <authorList>
            <person name="Mcclelland W.D."/>
            <person name="Brennan M.A."/>
            <person name="Trachtenberg A.M."/>
            <person name="Maclea K.S."/>
        </authorList>
    </citation>
    <scope>NUCLEOTIDE SEQUENCE [LARGE SCALE GENOMIC DNA]</scope>
    <source>
        <strain evidence="2 4">ATCC 700832</strain>
    </source>
</reference>
<evidence type="ECO:0000313" key="5">
    <source>
        <dbReference type="Proteomes" id="UP000295058"/>
    </source>
</evidence>
<dbReference type="EMBL" id="NQJF01000018">
    <property type="protein sequence ID" value="OYD21191.1"/>
    <property type="molecule type" value="Genomic_DNA"/>
</dbReference>
<proteinExistence type="predicted"/>
<feature type="transmembrane region" description="Helical" evidence="1">
    <location>
        <begin position="20"/>
        <end position="39"/>
    </location>
</feature>
<gene>
    <name evidence="2" type="ORF">B6S09_16820</name>
    <name evidence="3" type="ORF">LY04_03414</name>
</gene>